<proteinExistence type="predicted"/>
<gene>
    <name evidence="2" type="ORF">BO86DRAFT_213855</name>
</gene>
<evidence type="ECO:0000256" key="1">
    <source>
        <dbReference type="SAM" id="SignalP"/>
    </source>
</evidence>
<dbReference type="AlphaFoldDB" id="A0A8T8XAA4"/>
<dbReference type="Proteomes" id="UP000249497">
    <property type="component" value="Unassembled WGS sequence"/>
</dbReference>
<evidence type="ECO:0000313" key="3">
    <source>
        <dbReference type="Proteomes" id="UP000249497"/>
    </source>
</evidence>
<organism evidence="2 3">
    <name type="scientific">Aspergillus japonicus CBS 114.51</name>
    <dbReference type="NCBI Taxonomy" id="1448312"/>
    <lineage>
        <taxon>Eukaryota</taxon>
        <taxon>Fungi</taxon>
        <taxon>Dikarya</taxon>
        <taxon>Ascomycota</taxon>
        <taxon>Pezizomycotina</taxon>
        <taxon>Eurotiomycetes</taxon>
        <taxon>Eurotiomycetidae</taxon>
        <taxon>Eurotiales</taxon>
        <taxon>Aspergillaceae</taxon>
        <taxon>Aspergillus</taxon>
        <taxon>Aspergillus subgen. Circumdati</taxon>
    </lineage>
</organism>
<keyword evidence="3" id="KW-1185">Reference proteome</keyword>
<keyword evidence="1" id="KW-0732">Signal</keyword>
<dbReference type="RefSeq" id="XP_025531031.1">
    <property type="nucleotide sequence ID" value="XM_025666867.1"/>
</dbReference>
<reference evidence="2 3" key="1">
    <citation type="submission" date="2018-02" db="EMBL/GenBank/DDBJ databases">
        <title>The genomes of Aspergillus section Nigri reveals drivers in fungal speciation.</title>
        <authorList>
            <consortium name="DOE Joint Genome Institute"/>
            <person name="Vesth T.C."/>
            <person name="Nybo J."/>
            <person name="Theobald S."/>
            <person name="Brandl J."/>
            <person name="Frisvad J.C."/>
            <person name="Nielsen K.F."/>
            <person name="Lyhne E.K."/>
            <person name="Kogle M.E."/>
            <person name="Kuo A."/>
            <person name="Riley R."/>
            <person name="Clum A."/>
            <person name="Nolan M."/>
            <person name="Lipzen A."/>
            <person name="Salamov A."/>
            <person name="Henrissat B."/>
            <person name="Wiebenga A."/>
            <person name="De vries R.P."/>
            <person name="Grigoriev I.V."/>
            <person name="Mortensen U.H."/>
            <person name="Andersen M.R."/>
            <person name="Baker S.E."/>
        </authorList>
    </citation>
    <scope>NUCLEOTIDE SEQUENCE [LARGE SCALE GENOMIC DNA]</scope>
    <source>
        <strain evidence="2 3">CBS 114.51</strain>
    </source>
</reference>
<name>A0A8T8XAA4_ASPJA</name>
<feature type="signal peptide" evidence="1">
    <location>
        <begin position="1"/>
        <end position="19"/>
    </location>
</feature>
<dbReference type="GeneID" id="37170559"/>
<protein>
    <recommendedName>
        <fullName evidence="4">Secreted protein</fullName>
    </recommendedName>
</protein>
<sequence>MPLSPPAFCCLVMFELTCCQHGRLCQDPSLGQLNEMQVSFLALPCSFSYLQRTLSRICMTIVLGGNLGCRTKLFVSVNGH</sequence>
<evidence type="ECO:0000313" key="2">
    <source>
        <dbReference type="EMBL" id="RAH85137.1"/>
    </source>
</evidence>
<feature type="chain" id="PRO_5035730749" description="Secreted protein" evidence="1">
    <location>
        <begin position="20"/>
        <end position="80"/>
    </location>
</feature>
<evidence type="ECO:0008006" key="4">
    <source>
        <dbReference type="Google" id="ProtNLM"/>
    </source>
</evidence>
<dbReference type="EMBL" id="KZ824776">
    <property type="protein sequence ID" value="RAH85137.1"/>
    <property type="molecule type" value="Genomic_DNA"/>
</dbReference>
<accession>A0A8T8XAA4</accession>